<gene>
    <name evidence="3" type="ordered locus">Lbys_0073</name>
</gene>
<feature type="domain" description="Glucose/Sorbosone dehydrogenase" evidence="2">
    <location>
        <begin position="50"/>
        <end position="374"/>
    </location>
</feature>
<keyword evidence="4" id="KW-1185">Reference proteome</keyword>
<dbReference type="PANTHER" id="PTHR19328:SF75">
    <property type="entry name" value="ALDOSE SUGAR DEHYDROGENASE YLII"/>
    <property type="match status" value="1"/>
</dbReference>
<dbReference type="HOGENOM" id="CLU_012253_1_0_10"/>
<feature type="signal peptide" evidence="1">
    <location>
        <begin position="1"/>
        <end position="22"/>
    </location>
</feature>
<dbReference type="SUPFAM" id="SSF50952">
    <property type="entry name" value="Soluble quinoprotein glucose dehydrogenase"/>
    <property type="match status" value="1"/>
</dbReference>
<dbReference type="OrthoDB" id="9770043at2"/>
<protein>
    <submittedName>
        <fullName evidence="3">Glucose/sorbosone dehydrogenase</fullName>
    </submittedName>
</protein>
<evidence type="ECO:0000259" key="2">
    <source>
        <dbReference type="Pfam" id="PF07995"/>
    </source>
</evidence>
<dbReference type="eggNOG" id="COG2133">
    <property type="taxonomic scope" value="Bacteria"/>
</dbReference>
<evidence type="ECO:0000313" key="4">
    <source>
        <dbReference type="Proteomes" id="UP000007435"/>
    </source>
</evidence>
<dbReference type="Proteomes" id="UP000007435">
    <property type="component" value="Chromosome"/>
</dbReference>
<sequence length="383" mass="42225">MKRIFSLLWCVLALASCSESTAKTEEEQEVVSDNFELSTELVLGDRGAIWGFEFLPDGGIIFTERSGKIGIFKDGKVTELAGVPKVAYESQGGLLDIALHPDFANNGWIYTAYLENVGKAARMNLIRFKIENNALANVEKLLSTSATNEWKGHNGSRILFDKHGYLFWSVGEGGKTSRGGKDSPNKNAQNVKELWGKVHRLHDDGKIPSDNPVLPGNTEPTSIYSYGHRNPQGLAYNAEADEVWESEHGPRGGDELNLIKKGENYGWPFVSYGINYDEVDISGKKHEGYTEPTFQWTPSLGACGLTYLTSDKYGSWKGSLFAGALALNHVSRIYFENGVAKEEKILQDVGRVRDVVQGPDGFLYLSLEGPGRIVKVVPSPKTK</sequence>
<dbReference type="EMBL" id="CP002305">
    <property type="protein sequence ID" value="ADQ15869.1"/>
    <property type="molecule type" value="Genomic_DNA"/>
</dbReference>
<dbReference type="Gene3D" id="2.120.10.30">
    <property type="entry name" value="TolB, C-terminal domain"/>
    <property type="match status" value="1"/>
</dbReference>
<keyword evidence="1" id="KW-0732">Signal</keyword>
<organism evidence="3 4">
    <name type="scientific">Leadbetterella byssophila (strain DSM 17132 / JCM 16389 / KACC 11308 / NBRC 106382 / 4M15)</name>
    <dbReference type="NCBI Taxonomy" id="649349"/>
    <lineage>
        <taxon>Bacteria</taxon>
        <taxon>Pseudomonadati</taxon>
        <taxon>Bacteroidota</taxon>
        <taxon>Cytophagia</taxon>
        <taxon>Cytophagales</taxon>
        <taxon>Leadbetterellaceae</taxon>
        <taxon>Leadbetterella</taxon>
    </lineage>
</organism>
<dbReference type="RefSeq" id="WP_013406927.1">
    <property type="nucleotide sequence ID" value="NC_014655.1"/>
</dbReference>
<evidence type="ECO:0000313" key="3">
    <source>
        <dbReference type="EMBL" id="ADQ15869.1"/>
    </source>
</evidence>
<dbReference type="PANTHER" id="PTHR19328">
    <property type="entry name" value="HEDGEHOG-INTERACTING PROTEIN"/>
    <property type="match status" value="1"/>
</dbReference>
<dbReference type="InterPro" id="IPR011041">
    <property type="entry name" value="Quinoprot_gluc/sorb_DH_b-prop"/>
</dbReference>
<dbReference type="AlphaFoldDB" id="E4RS53"/>
<dbReference type="PROSITE" id="PS51257">
    <property type="entry name" value="PROKAR_LIPOPROTEIN"/>
    <property type="match status" value="1"/>
</dbReference>
<dbReference type="Pfam" id="PF07995">
    <property type="entry name" value="GSDH"/>
    <property type="match status" value="1"/>
</dbReference>
<accession>E4RS53</accession>
<proteinExistence type="predicted"/>
<dbReference type="InterPro" id="IPR011042">
    <property type="entry name" value="6-blade_b-propeller_TolB-like"/>
</dbReference>
<dbReference type="KEGG" id="lby:Lbys_0073"/>
<evidence type="ECO:0000256" key="1">
    <source>
        <dbReference type="SAM" id="SignalP"/>
    </source>
</evidence>
<reference key="1">
    <citation type="submission" date="2010-11" db="EMBL/GenBank/DDBJ databases">
        <title>The complete genome of Leadbetterella byssophila DSM 17132.</title>
        <authorList>
            <consortium name="US DOE Joint Genome Institute (JGI-PGF)"/>
            <person name="Lucas S."/>
            <person name="Copeland A."/>
            <person name="Lapidus A."/>
            <person name="Glavina del Rio T."/>
            <person name="Dalin E."/>
            <person name="Tice H."/>
            <person name="Bruce D."/>
            <person name="Goodwin L."/>
            <person name="Pitluck S."/>
            <person name="Kyrpides N."/>
            <person name="Mavromatis K."/>
            <person name="Ivanova N."/>
            <person name="Teshima H."/>
            <person name="Brettin T."/>
            <person name="Detter J.C."/>
            <person name="Han C."/>
            <person name="Tapia R."/>
            <person name="Land M."/>
            <person name="Hauser L."/>
            <person name="Markowitz V."/>
            <person name="Cheng J.-F."/>
            <person name="Hugenholtz P."/>
            <person name="Woyke T."/>
            <person name="Wu D."/>
            <person name="Tindall B."/>
            <person name="Pomrenke H.G."/>
            <person name="Brambilla E."/>
            <person name="Klenk H.-P."/>
            <person name="Eisen J.A."/>
        </authorList>
    </citation>
    <scope>NUCLEOTIDE SEQUENCE [LARGE SCALE GENOMIC DNA]</scope>
    <source>
        <strain>DSM 17132</strain>
    </source>
</reference>
<name>E4RS53_LEAB4</name>
<reference evidence="3 4" key="2">
    <citation type="journal article" date="2011" name="Stand. Genomic Sci.">
        <title>Complete genome sequence of Leadbetterella byssophila type strain (4M15).</title>
        <authorList>
            <person name="Abt B."/>
            <person name="Teshima H."/>
            <person name="Lucas S."/>
            <person name="Lapidus A."/>
            <person name="Del Rio T.G."/>
            <person name="Nolan M."/>
            <person name="Tice H."/>
            <person name="Cheng J.F."/>
            <person name="Pitluck S."/>
            <person name="Liolios K."/>
            <person name="Pagani I."/>
            <person name="Ivanova N."/>
            <person name="Mavromatis K."/>
            <person name="Pati A."/>
            <person name="Tapia R."/>
            <person name="Han C."/>
            <person name="Goodwin L."/>
            <person name="Chen A."/>
            <person name="Palaniappan K."/>
            <person name="Land M."/>
            <person name="Hauser L."/>
            <person name="Chang Y.J."/>
            <person name="Jeffries C.D."/>
            <person name="Rohde M."/>
            <person name="Goker M."/>
            <person name="Tindall B.J."/>
            <person name="Detter J.C."/>
            <person name="Woyke T."/>
            <person name="Bristow J."/>
            <person name="Eisen J.A."/>
            <person name="Markowitz V."/>
            <person name="Hugenholtz P."/>
            <person name="Klenk H.P."/>
            <person name="Kyrpides N.C."/>
        </authorList>
    </citation>
    <scope>NUCLEOTIDE SEQUENCE [LARGE SCALE GENOMIC DNA]</scope>
    <source>
        <strain evidence="4">DSM 17132 / JCM 16389 / KACC 11308 / NBRC 106382 / 4M15</strain>
    </source>
</reference>
<feature type="chain" id="PRO_5003188093" evidence="1">
    <location>
        <begin position="23"/>
        <end position="383"/>
    </location>
</feature>
<dbReference type="InterPro" id="IPR012938">
    <property type="entry name" value="Glc/Sorbosone_DH"/>
</dbReference>